<keyword evidence="1" id="KW-0812">Transmembrane</keyword>
<accession>A0A975R280</accession>
<dbReference type="Proteomes" id="UP000676885">
    <property type="component" value="Chromosome"/>
</dbReference>
<dbReference type="RefSeq" id="WP_210230989.1">
    <property type="nucleotide sequence ID" value="NZ_CP076022.1"/>
</dbReference>
<organism evidence="2 3">
    <name type="scientific">Arthrobacter jiangjiafuii</name>
    <dbReference type="NCBI Taxonomy" id="2817475"/>
    <lineage>
        <taxon>Bacteria</taxon>
        <taxon>Bacillati</taxon>
        <taxon>Actinomycetota</taxon>
        <taxon>Actinomycetes</taxon>
        <taxon>Micrococcales</taxon>
        <taxon>Micrococcaceae</taxon>
        <taxon>Arthrobacter</taxon>
    </lineage>
</organism>
<keyword evidence="3" id="KW-1185">Reference proteome</keyword>
<keyword evidence="1" id="KW-1133">Transmembrane helix</keyword>
<proteinExistence type="predicted"/>
<protein>
    <submittedName>
        <fullName evidence="2">DUF3592 domain-containing protein</fullName>
    </submittedName>
</protein>
<dbReference type="KEGG" id="ajg:KKR91_07050"/>
<sequence>MAKALAFLLAGLVIFVGGSTLGVGMVLEAQDDRRVLAEGVRTTGVITKVEFYTDRRRHSYKDLTVYFLTEDRRVYGKRTLERYYDHVEGPESTVADQMHGEKRVVFYDRSDPGNSVIEGATQSFTVAYLVILLAAGFGAAFIRSGWVGLRRRQA</sequence>
<reference evidence="2 3" key="1">
    <citation type="submission" date="2021-05" db="EMBL/GenBank/DDBJ databases">
        <title>Novel species in genus Arthrobacter.</title>
        <authorList>
            <person name="Zhang G."/>
        </authorList>
    </citation>
    <scope>NUCLEOTIDE SEQUENCE [LARGE SCALE GENOMIC DNA]</scope>
    <source>
        <strain evidence="3">zg-ZUI227</strain>
    </source>
</reference>
<feature type="transmembrane region" description="Helical" evidence="1">
    <location>
        <begin position="126"/>
        <end position="149"/>
    </location>
</feature>
<gene>
    <name evidence="2" type="ORF">KKR91_07050</name>
</gene>
<dbReference type="AlphaFoldDB" id="A0A975R280"/>
<name>A0A975R280_9MICC</name>
<evidence type="ECO:0000313" key="3">
    <source>
        <dbReference type="Proteomes" id="UP000676885"/>
    </source>
</evidence>
<keyword evidence="1" id="KW-0472">Membrane</keyword>
<evidence type="ECO:0000313" key="2">
    <source>
        <dbReference type="EMBL" id="QWC11313.1"/>
    </source>
</evidence>
<evidence type="ECO:0000256" key="1">
    <source>
        <dbReference type="SAM" id="Phobius"/>
    </source>
</evidence>
<dbReference type="EMBL" id="CP076022">
    <property type="protein sequence ID" value="QWC11313.1"/>
    <property type="molecule type" value="Genomic_DNA"/>
</dbReference>